<gene>
    <name evidence="6 12" type="primary">proC</name>
    <name evidence="12" type="ORF">DDZ44_11400</name>
</gene>
<feature type="domain" description="Pyrroline-5-carboxylate reductase dimerisation" evidence="11">
    <location>
        <begin position="161"/>
        <end position="265"/>
    </location>
</feature>
<evidence type="ECO:0000259" key="10">
    <source>
        <dbReference type="Pfam" id="PF03807"/>
    </source>
</evidence>
<dbReference type="STRING" id="378794.GCA_001570625_01125"/>
<protein>
    <recommendedName>
        <fullName evidence="6 7">Pyrroline-5-carboxylate reductase</fullName>
        <shortName evidence="6">P5C reductase</shortName>
        <shortName evidence="6">P5CR</shortName>
        <ecNumber evidence="6 7">1.5.1.2</ecNumber>
    </recommendedName>
    <alternativeName>
        <fullName evidence="6">PCA reductase</fullName>
    </alternativeName>
</protein>
<evidence type="ECO:0000259" key="11">
    <source>
        <dbReference type="Pfam" id="PF14748"/>
    </source>
</evidence>
<dbReference type="PANTHER" id="PTHR11645">
    <property type="entry name" value="PYRROLINE-5-CARBOXYLATE REDUCTASE"/>
    <property type="match status" value="1"/>
</dbReference>
<keyword evidence="6 9" id="KW-0028">Amino-acid biosynthesis</keyword>
<dbReference type="PANTHER" id="PTHR11645:SF0">
    <property type="entry name" value="PYRROLINE-5-CARBOXYLATE REDUCTASE 3"/>
    <property type="match status" value="1"/>
</dbReference>
<comment type="similarity">
    <text evidence="1 6 9">Belongs to the pyrroline-5-carboxylate reductase family.</text>
</comment>
<dbReference type="NCBIfam" id="TIGR00112">
    <property type="entry name" value="proC"/>
    <property type="match status" value="1"/>
</dbReference>
<dbReference type="PROSITE" id="PS00521">
    <property type="entry name" value="P5CR"/>
    <property type="match status" value="1"/>
</dbReference>
<proteinExistence type="inferred from homology"/>
<dbReference type="InterPro" id="IPR029036">
    <property type="entry name" value="P5CR_dimer"/>
</dbReference>
<dbReference type="HAMAP" id="MF_01925">
    <property type="entry name" value="P5C_reductase"/>
    <property type="match status" value="1"/>
</dbReference>
<evidence type="ECO:0000256" key="1">
    <source>
        <dbReference type="ARBA" id="ARBA00005525"/>
    </source>
</evidence>
<evidence type="ECO:0000256" key="8">
    <source>
        <dbReference type="PIRSR" id="PIRSR000193-1"/>
    </source>
</evidence>
<evidence type="ECO:0000313" key="13">
    <source>
        <dbReference type="Proteomes" id="UP000263273"/>
    </source>
</evidence>
<evidence type="ECO:0000256" key="7">
    <source>
        <dbReference type="NCBIfam" id="TIGR00112"/>
    </source>
</evidence>
<comment type="subcellular location">
    <subcellularLocation>
        <location evidence="6">Cytoplasm</location>
    </subcellularLocation>
</comment>
<evidence type="ECO:0000256" key="5">
    <source>
        <dbReference type="ARBA" id="ARBA00058118"/>
    </source>
</evidence>
<organism evidence="12 13">
    <name type="scientific">Syntrophomonas wolfei</name>
    <dbReference type="NCBI Taxonomy" id="863"/>
    <lineage>
        <taxon>Bacteria</taxon>
        <taxon>Bacillati</taxon>
        <taxon>Bacillota</taxon>
        <taxon>Clostridia</taxon>
        <taxon>Eubacteriales</taxon>
        <taxon>Syntrophomonadaceae</taxon>
        <taxon>Syntrophomonas</taxon>
    </lineage>
</organism>
<dbReference type="SUPFAM" id="SSF48179">
    <property type="entry name" value="6-phosphogluconate dehydrogenase C-terminal domain-like"/>
    <property type="match status" value="1"/>
</dbReference>
<evidence type="ECO:0000313" key="12">
    <source>
        <dbReference type="EMBL" id="HBK54530.1"/>
    </source>
</evidence>
<dbReference type="PIRSF" id="PIRSF000193">
    <property type="entry name" value="Pyrrol-5-carb_rd"/>
    <property type="match status" value="1"/>
</dbReference>
<dbReference type="Gene3D" id="1.10.3730.10">
    <property type="entry name" value="ProC C-terminal domain-like"/>
    <property type="match status" value="1"/>
</dbReference>
<reference evidence="12 13" key="1">
    <citation type="journal article" date="2018" name="Nat. Biotechnol.">
        <title>A standardized bacterial taxonomy based on genome phylogeny substantially revises the tree of life.</title>
        <authorList>
            <person name="Parks D.H."/>
            <person name="Chuvochina M."/>
            <person name="Waite D.W."/>
            <person name="Rinke C."/>
            <person name="Skarshewski A."/>
            <person name="Chaumeil P.A."/>
            <person name="Hugenholtz P."/>
        </authorList>
    </citation>
    <scope>NUCLEOTIDE SEQUENCE [LARGE SCALE GENOMIC DNA]</scope>
    <source>
        <strain evidence="12">UBA10948</strain>
    </source>
</reference>
<dbReference type="GO" id="GO:0055129">
    <property type="term" value="P:L-proline biosynthetic process"/>
    <property type="evidence" value="ECO:0007669"/>
    <property type="project" value="UniProtKB-UniRule"/>
</dbReference>
<dbReference type="InterPro" id="IPR008927">
    <property type="entry name" value="6-PGluconate_DH-like_C_sf"/>
</dbReference>
<evidence type="ECO:0000256" key="2">
    <source>
        <dbReference type="ARBA" id="ARBA00022650"/>
    </source>
</evidence>
<comment type="pathway">
    <text evidence="6 9">Amino-acid biosynthesis; L-proline biosynthesis; L-proline from L-glutamate 5-semialdehyde: step 1/1.</text>
</comment>
<keyword evidence="2 6" id="KW-0641">Proline biosynthesis</keyword>
<keyword evidence="3 6" id="KW-0521">NADP</keyword>
<feature type="binding site" evidence="8">
    <location>
        <begin position="69"/>
        <end position="72"/>
    </location>
    <ligand>
        <name>NADP(+)</name>
        <dbReference type="ChEBI" id="CHEBI:58349"/>
    </ligand>
</feature>
<dbReference type="InterPro" id="IPR036291">
    <property type="entry name" value="NAD(P)-bd_dom_sf"/>
</dbReference>
<feature type="binding site" evidence="8">
    <location>
        <begin position="8"/>
        <end position="13"/>
    </location>
    <ligand>
        <name>NADP(+)</name>
        <dbReference type="ChEBI" id="CHEBI:58349"/>
    </ligand>
</feature>
<dbReference type="RefSeq" id="WP_061213636.1">
    <property type="nucleotide sequence ID" value="NZ_DCDX01000079.1"/>
</dbReference>
<dbReference type="Proteomes" id="UP000263273">
    <property type="component" value="Unassembled WGS sequence"/>
</dbReference>
<dbReference type="InterPro" id="IPR028939">
    <property type="entry name" value="P5C_Rdtase_cat_N"/>
</dbReference>
<evidence type="ECO:0000256" key="6">
    <source>
        <dbReference type="HAMAP-Rule" id="MF_01925"/>
    </source>
</evidence>
<dbReference type="EMBL" id="DNZF01000248">
    <property type="protein sequence ID" value="HBK54530.1"/>
    <property type="molecule type" value="Genomic_DNA"/>
</dbReference>
<accession>A0A354YYV8</accession>
<sequence length="268" mass="29018">MSRSLGLIGCGKMAYALMKGIGGAEFLGFDSLLVNDIDPERGVLFQEEFNAIPTEAGEVLHSSRVIILAVKPQQVRMVLDANRAWWTTEHLLISLAAGIKTGSYENEIGLHLPVVRVMPNTPCLVGQGVSAISAGRYAADKDLQLVAKMFEQLGTCVMVEEKHMDAVTAISGSGPAYVFLVVESLMNAALQVGLDLKLARQLLVNTVKGSMEMMEQSGEHPAILREQVCSPGGTTIAGIRQLEENGLRRAFFQAVEKAYERSIELGKD</sequence>
<dbReference type="Pfam" id="PF14748">
    <property type="entry name" value="P5CR_dimer"/>
    <property type="match status" value="1"/>
</dbReference>
<evidence type="ECO:0000256" key="9">
    <source>
        <dbReference type="RuleBase" id="RU003903"/>
    </source>
</evidence>
<evidence type="ECO:0000256" key="4">
    <source>
        <dbReference type="ARBA" id="ARBA00023002"/>
    </source>
</evidence>
<dbReference type="EC" id="1.5.1.2" evidence="6 7"/>
<dbReference type="GO" id="GO:0005737">
    <property type="term" value="C:cytoplasm"/>
    <property type="evidence" value="ECO:0007669"/>
    <property type="project" value="UniProtKB-SubCell"/>
</dbReference>
<comment type="function">
    <text evidence="5 6">Catalyzes the reduction of 1-pyrroline-5-carboxylate (PCA) to L-proline.</text>
</comment>
<comment type="catalytic activity">
    <reaction evidence="6 9">
        <text>L-proline + NADP(+) = (S)-1-pyrroline-5-carboxylate + NADPH + 2 H(+)</text>
        <dbReference type="Rhea" id="RHEA:14109"/>
        <dbReference type="ChEBI" id="CHEBI:15378"/>
        <dbReference type="ChEBI" id="CHEBI:17388"/>
        <dbReference type="ChEBI" id="CHEBI:57783"/>
        <dbReference type="ChEBI" id="CHEBI:58349"/>
        <dbReference type="ChEBI" id="CHEBI:60039"/>
        <dbReference type="EC" id="1.5.1.2"/>
    </reaction>
</comment>
<keyword evidence="6" id="KW-0963">Cytoplasm</keyword>
<dbReference type="UniPathway" id="UPA00098">
    <property type="reaction ID" value="UER00361"/>
</dbReference>
<name>A0A354YYV8_9FIRM</name>
<evidence type="ECO:0000256" key="3">
    <source>
        <dbReference type="ARBA" id="ARBA00022857"/>
    </source>
</evidence>
<dbReference type="GO" id="GO:0004735">
    <property type="term" value="F:pyrroline-5-carboxylate reductase activity"/>
    <property type="evidence" value="ECO:0007669"/>
    <property type="project" value="UniProtKB-UniRule"/>
</dbReference>
<comment type="catalytic activity">
    <reaction evidence="6">
        <text>L-proline + NAD(+) = (S)-1-pyrroline-5-carboxylate + NADH + 2 H(+)</text>
        <dbReference type="Rhea" id="RHEA:14105"/>
        <dbReference type="ChEBI" id="CHEBI:15378"/>
        <dbReference type="ChEBI" id="CHEBI:17388"/>
        <dbReference type="ChEBI" id="CHEBI:57540"/>
        <dbReference type="ChEBI" id="CHEBI:57945"/>
        <dbReference type="ChEBI" id="CHEBI:60039"/>
        <dbReference type="EC" id="1.5.1.2"/>
    </reaction>
</comment>
<dbReference type="SUPFAM" id="SSF51735">
    <property type="entry name" value="NAD(P)-binding Rossmann-fold domains"/>
    <property type="match status" value="1"/>
</dbReference>
<feature type="domain" description="Pyrroline-5-carboxylate reductase catalytic N-terminal" evidence="10">
    <location>
        <begin position="5"/>
        <end position="98"/>
    </location>
</feature>
<dbReference type="Pfam" id="PF03807">
    <property type="entry name" value="F420_oxidored"/>
    <property type="match status" value="1"/>
</dbReference>
<dbReference type="Gene3D" id="3.40.50.720">
    <property type="entry name" value="NAD(P)-binding Rossmann-like Domain"/>
    <property type="match status" value="1"/>
</dbReference>
<dbReference type="InterPro" id="IPR000304">
    <property type="entry name" value="Pyrroline-COOH_reductase"/>
</dbReference>
<dbReference type="InterPro" id="IPR053790">
    <property type="entry name" value="P5CR-like_CS"/>
</dbReference>
<dbReference type="AlphaFoldDB" id="A0A354YYV8"/>
<dbReference type="FunFam" id="1.10.3730.10:FF:000001">
    <property type="entry name" value="Pyrroline-5-carboxylate reductase"/>
    <property type="match status" value="1"/>
</dbReference>
<keyword evidence="4 6" id="KW-0560">Oxidoreductase</keyword>
<comment type="caution">
    <text evidence="12">The sequence shown here is derived from an EMBL/GenBank/DDBJ whole genome shotgun (WGS) entry which is preliminary data.</text>
</comment>